<reference evidence="1 2" key="1">
    <citation type="submission" date="2019-02" db="EMBL/GenBank/DDBJ databases">
        <title>Genome sequencing of the rare red list fungi Hericium alpestre (H. flagellum).</title>
        <authorList>
            <person name="Buettner E."/>
            <person name="Kellner H."/>
        </authorList>
    </citation>
    <scope>NUCLEOTIDE SEQUENCE [LARGE SCALE GENOMIC DNA]</scope>
    <source>
        <strain evidence="1 2">DSM 108284</strain>
    </source>
</reference>
<evidence type="ECO:0000313" key="1">
    <source>
        <dbReference type="EMBL" id="TFY77966.1"/>
    </source>
</evidence>
<dbReference type="AlphaFoldDB" id="A0A4Y9ZSV1"/>
<comment type="caution">
    <text evidence="1">The sequence shown here is derived from an EMBL/GenBank/DDBJ whole genome shotgun (WGS) entry which is preliminary data.</text>
</comment>
<evidence type="ECO:0000313" key="2">
    <source>
        <dbReference type="Proteomes" id="UP000298061"/>
    </source>
</evidence>
<proteinExistence type="predicted"/>
<name>A0A4Y9ZSV1_9AGAM</name>
<keyword evidence="2" id="KW-1185">Reference proteome</keyword>
<accession>A0A4Y9ZSV1</accession>
<organism evidence="1 2">
    <name type="scientific">Hericium alpestre</name>
    <dbReference type="NCBI Taxonomy" id="135208"/>
    <lineage>
        <taxon>Eukaryota</taxon>
        <taxon>Fungi</taxon>
        <taxon>Dikarya</taxon>
        <taxon>Basidiomycota</taxon>
        <taxon>Agaricomycotina</taxon>
        <taxon>Agaricomycetes</taxon>
        <taxon>Russulales</taxon>
        <taxon>Hericiaceae</taxon>
        <taxon>Hericium</taxon>
    </lineage>
</organism>
<gene>
    <name evidence="1" type="ORF">EWM64_g6047</name>
</gene>
<dbReference type="EMBL" id="SFCI01000780">
    <property type="protein sequence ID" value="TFY77966.1"/>
    <property type="molecule type" value="Genomic_DNA"/>
</dbReference>
<dbReference type="Proteomes" id="UP000298061">
    <property type="component" value="Unassembled WGS sequence"/>
</dbReference>
<protein>
    <submittedName>
        <fullName evidence="1">Uncharacterized protein</fullName>
    </submittedName>
</protein>
<sequence>MPCVSPLSQQWYTEGVIIKYDAPATLLHPSHDLPYDAKGVIIKYNAQCLPSRSHVHNMMRRASSSSTTCPVSARLQRDTEGVIIK</sequence>